<accession>W0F9H4</accession>
<dbReference type="EMBL" id="CP007035">
    <property type="protein sequence ID" value="AHF18041.1"/>
    <property type="molecule type" value="Genomic_DNA"/>
</dbReference>
<keyword evidence="2" id="KW-1185">Reference proteome</keyword>
<reference evidence="1 2" key="1">
    <citation type="submission" date="2013-12" db="EMBL/GenBank/DDBJ databases">
        <authorList>
            <consortium name="DOE Joint Genome Institute"/>
            <person name="Eisen J."/>
            <person name="Huntemann M."/>
            <person name="Han J."/>
            <person name="Chen A."/>
            <person name="Kyrpides N."/>
            <person name="Mavromatis K."/>
            <person name="Markowitz V."/>
            <person name="Palaniappan K."/>
            <person name="Ivanova N."/>
            <person name="Schaumberg A."/>
            <person name="Pati A."/>
            <person name="Liolios K."/>
            <person name="Nordberg H.P."/>
            <person name="Cantor M.N."/>
            <person name="Hua S.X."/>
            <person name="Woyke T."/>
        </authorList>
    </citation>
    <scope>NUCLEOTIDE SEQUENCE [LARGE SCALE GENOMIC DNA]</scope>
    <source>
        <strain evidence="2">DSM 19437</strain>
    </source>
</reference>
<proteinExistence type="predicted"/>
<dbReference type="STRING" id="929713.NIASO_19275"/>
<evidence type="ECO:0000313" key="1">
    <source>
        <dbReference type="EMBL" id="AHF18041.1"/>
    </source>
</evidence>
<evidence type="ECO:0000313" key="2">
    <source>
        <dbReference type="Proteomes" id="UP000003586"/>
    </source>
</evidence>
<dbReference type="Proteomes" id="UP000003586">
    <property type="component" value="Chromosome"/>
</dbReference>
<gene>
    <name evidence="1" type="ORF">NIASO_19275</name>
</gene>
<organism evidence="1 2">
    <name type="scientific">Niabella soli DSM 19437</name>
    <dbReference type="NCBI Taxonomy" id="929713"/>
    <lineage>
        <taxon>Bacteria</taxon>
        <taxon>Pseudomonadati</taxon>
        <taxon>Bacteroidota</taxon>
        <taxon>Chitinophagia</taxon>
        <taxon>Chitinophagales</taxon>
        <taxon>Chitinophagaceae</taxon>
        <taxon>Niabella</taxon>
    </lineage>
</organism>
<dbReference type="AlphaFoldDB" id="W0F9H4"/>
<dbReference type="HOGENOM" id="CLU_3155374_0_0_10"/>
<sequence length="48" mass="5654">MNKIKKYKQLFPSSRFTGKNAFSNGLKTKKPQQTMFTVVTIYKIMYCN</sequence>
<dbReference type="KEGG" id="nso:NIASO_19275"/>
<dbReference type="RefSeq" id="WP_008588301.1">
    <property type="nucleotide sequence ID" value="NZ_CP007035.1"/>
</dbReference>
<name>W0F9H4_9BACT</name>
<protein>
    <submittedName>
        <fullName evidence="1">Uncharacterized protein</fullName>
    </submittedName>
</protein>